<feature type="domain" description="MafB19-like deaminase" evidence="1">
    <location>
        <begin position="109"/>
        <end position="217"/>
    </location>
</feature>
<dbReference type="EMBL" id="QNVT01000032">
    <property type="protein sequence ID" value="REC59782.1"/>
    <property type="molecule type" value="Genomic_DNA"/>
</dbReference>
<proteinExistence type="predicted"/>
<dbReference type="InterPro" id="IPR050708">
    <property type="entry name" value="T6SS_VgrG/RHS"/>
</dbReference>
<gene>
    <name evidence="2" type="ORF">DRF65_23920</name>
</gene>
<dbReference type="NCBIfam" id="TIGR03696">
    <property type="entry name" value="Rhs_assc_core"/>
    <property type="match status" value="1"/>
</dbReference>
<dbReference type="Pfam" id="PF14437">
    <property type="entry name" value="MafB19-deam"/>
    <property type="match status" value="1"/>
</dbReference>
<accession>A0A3D9C2M2</accession>
<organism evidence="2 3">
    <name type="scientific">Chryseobacterium pennae</name>
    <dbReference type="NCBI Taxonomy" id="2258962"/>
    <lineage>
        <taxon>Bacteria</taxon>
        <taxon>Pseudomonadati</taxon>
        <taxon>Bacteroidota</taxon>
        <taxon>Flavobacteriia</taxon>
        <taxon>Flavobacteriales</taxon>
        <taxon>Weeksellaceae</taxon>
        <taxon>Chryseobacterium group</taxon>
        <taxon>Chryseobacterium</taxon>
    </lineage>
</organism>
<dbReference type="AlphaFoldDB" id="A0A3D9C2M2"/>
<name>A0A3D9C2M2_9FLAO</name>
<dbReference type="InterPro" id="IPR058535">
    <property type="entry name" value="MafB19-deam"/>
</dbReference>
<keyword evidence="3" id="KW-1185">Reference proteome</keyword>
<evidence type="ECO:0000259" key="1">
    <source>
        <dbReference type="Pfam" id="PF14437"/>
    </source>
</evidence>
<dbReference type="InterPro" id="IPR022385">
    <property type="entry name" value="Rhs_assc_core"/>
</dbReference>
<dbReference type="Gene3D" id="2.180.10.10">
    <property type="entry name" value="RHS repeat-associated core"/>
    <property type="match status" value="1"/>
</dbReference>
<evidence type="ECO:0000313" key="3">
    <source>
        <dbReference type="Proteomes" id="UP000256686"/>
    </source>
</evidence>
<dbReference type="PANTHER" id="PTHR32305:SF15">
    <property type="entry name" value="PROTEIN RHSA-RELATED"/>
    <property type="match status" value="1"/>
</dbReference>
<dbReference type="PANTHER" id="PTHR32305">
    <property type="match status" value="1"/>
</dbReference>
<comment type="caution">
    <text evidence="2">The sequence shown here is derived from an EMBL/GenBank/DDBJ whole genome shotgun (WGS) entry which is preliminary data.</text>
</comment>
<dbReference type="Proteomes" id="UP000256686">
    <property type="component" value="Unassembled WGS sequence"/>
</dbReference>
<protein>
    <recommendedName>
        <fullName evidence="1">MafB19-like deaminase domain-containing protein</fullName>
    </recommendedName>
</protein>
<reference evidence="3" key="1">
    <citation type="submission" date="2018-06" db="EMBL/GenBank/DDBJ databases">
        <authorList>
            <person name="Lum Nde A."/>
            <person name="Hugo C."/>
        </authorList>
    </citation>
    <scope>NUCLEOTIDE SEQUENCE [LARGE SCALE GENOMIC DNA]</scope>
    <source>
        <strain evidence="3">1_F178</strain>
    </source>
</reference>
<evidence type="ECO:0000313" key="2">
    <source>
        <dbReference type="EMBL" id="REC59782.1"/>
    </source>
</evidence>
<dbReference type="GO" id="GO:0008251">
    <property type="term" value="F:tRNA-specific adenosine deaminase activity"/>
    <property type="evidence" value="ECO:0007669"/>
    <property type="project" value="InterPro"/>
</dbReference>
<sequence>MVWEGELDAYGSLRKGNNEFVPFLYQGQYVDGETGLAYNRFRYYDNEAGSYISQDPIGLLSGQDNLYGYVKDIGTYVDLFGLAGTAWDAIDFFRDQNGMPVLGNSIPKIDDGKGTVAFVEVNGEKIFGINSSLLGDGDKDLSRAWRDKIGLGAGKSQVFFHAEAYSLMSAHSKFGELPSKMTLYVDRATCPNCQKYLPDVMKALGIKELEIIDKSGKKLHLH</sequence>
<dbReference type="GO" id="GO:0002100">
    <property type="term" value="P:tRNA wobble adenosine to inosine editing"/>
    <property type="evidence" value="ECO:0007669"/>
    <property type="project" value="InterPro"/>
</dbReference>